<keyword evidence="10 12" id="KW-0808">Transferase</keyword>
<keyword evidence="9 12" id="KW-0328">Glycosyltransferase</keyword>
<dbReference type="InterPro" id="IPR000836">
    <property type="entry name" value="PRTase_dom"/>
</dbReference>
<dbReference type="HAMAP" id="MF_00004">
    <property type="entry name" value="Aden_phosphoribosyltr"/>
    <property type="match status" value="1"/>
</dbReference>
<evidence type="ECO:0000256" key="10">
    <source>
        <dbReference type="ARBA" id="ARBA00022679"/>
    </source>
</evidence>
<dbReference type="Proteomes" id="UP000237040">
    <property type="component" value="Unassembled WGS sequence"/>
</dbReference>
<gene>
    <name evidence="12" type="primary">apt</name>
    <name evidence="14" type="ORF">C0189_00530</name>
</gene>
<dbReference type="GO" id="GO:0016208">
    <property type="term" value="F:AMP binding"/>
    <property type="evidence" value="ECO:0007669"/>
    <property type="project" value="TreeGrafter"/>
</dbReference>
<dbReference type="NCBIfam" id="NF002634">
    <property type="entry name" value="PRK02304.1-3"/>
    <property type="match status" value="1"/>
</dbReference>
<keyword evidence="11 12" id="KW-0660">Purine salvage</keyword>
<keyword evidence="8 12" id="KW-0963">Cytoplasm</keyword>
<evidence type="ECO:0000256" key="1">
    <source>
        <dbReference type="ARBA" id="ARBA00000868"/>
    </source>
</evidence>
<name>A0A2J6WFT5_9BACT</name>
<proteinExistence type="inferred from homology"/>
<dbReference type="Gene3D" id="3.40.50.2020">
    <property type="match status" value="1"/>
</dbReference>
<dbReference type="NCBIfam" id="NF002633">
    <property type="entry name" value="PRK02304.1-2"/>
    <property type="match status" value="1"/>
</dbReference>
<comment type="similarity">
    <text evidence="5 12">Belongs to the purine/pyrimidine phosphoribosyltransferase family.</text>
</comment>
<dbReference type="SUPFAM" id="SSF53271">
    <property type="entry name" value="PRTase-like"/>
    <property type="match status" value="1"/>
</dbReference>
<dbReference type="PANTHER" id="PTHR32315">
    <property type="entry name" value="ADENINE PHOSPHORIBOSYLTRANSFERASE"/>
    <property type="match status" value="1"/>
</dbReference>
<dbReference type="FunFam" id="3.40.50.2020:FF:000004">
    <property type="entry name" value="Adenine phosphoribosyltransferase"/>
    <property type="match status" value="1"/>
</dbReference>
<dbReference type="InterPro" id="IPR005764">
    <property type="entry name" value="Ade_phspho_trans"/>
</dbReference>
<dbReference type="AlphaFoldDB" id="A0A2J6WFT5"/>
<evidence type="ECO:0000256" key="4">
    <source>
        <dbReference type="ARBA" id="ARBA00004659"/>
    </source>
</evidence>
<evidence type="ECO:0000256" key="12">
    <source>
        <dbReference type="HAMAP-Rule" id="MF_00004"/>
    </source>
</evidence>
<dbReference type="GO" id="GO:0005737">
    <property type="term" value="C:cytoplasm"/>
    <property type="evidence" value="ECO:0007669"/>
    <property type="project" value="UniProtKB-SubCell"/>
</dbReference>
<sequence length="171" mass="19186">MDLRKYIRDIPDFPQKGILFRDLTPLMGDKEAFNYAVKEIANHFKDFHVDKVAAIEARGFIFGAPIAKELGAGFVPIRKPGKLPYEVVRKEFQLEYGMSILELHKDAFKKGERVLMIDDLLATGGTALAASELVESLGAEIVGWGFVVILKNLKGEEKIGKYHVFSLVNFE</sequence>
<comment type="catalytic activity">
    <reaction evidence="1 12">
        <text>AMP + diphosphate = 5-phospho-alpha-D-ribose 1-diphosphate + adenine</text>
        <dbReference type="Rhea" id="RHEA:16609"/>
        <dbReference type="ChEBI" id="CHEBI:16708"/>
        <dbReference type="ChEBI" id="CHEBI:33019"/>
        <dbReference type="ChEBI" id="CHEBI:58017"/>
        <dbReference type="ChEBI" id="CHEBI:456215"/>
        <dbReference type="EC" id="2.4.2.7"/>
    </reaction>
</comment>
<accession>A0A2J6WFT5</accession>
<protein>
    <recommendedName>
        <fullName evidence="7 12">Adenine phosphoribosyltransferase</fullName>
        <shortName evidence="12">APRT</shortName>
        <ecNumber evidence="7 12">2.4.2.7</ecNumber>
    </recommendedName>
</protein>
<evidence type="ECO:0000313" key="15">
    <source>
        <dbReference type="Proteomes" id="UP000237040"/>
    </source>
</evidence>
<reference evidence="14 15" key="1">
    <citation type="submission" date="2018-01" db="EMBL/GenBank/DDBJ databases">
        <title>Metagenomic assembled genomes from two thermal pools in the Uzon Caldera, Kamchatka, Russia.</title>
        <authorList>
            <person name="Wilkins L."/>
            <person name="Ettinger C."/>
        </authorList>
    </citation>
    <scope>NUCLEOTIDE SEQUENCE [LARGE SCALE GENOMIC DNA]</scope>
    <source>
        <strain evidence="14">ZAV-07</strain>
    </source>
</reference>
<comment type="subunit">
    <text evidence="6 12">Homodimer.</text>
</comment>
<comment type="caution">
    <text evidence="14">The sequence shown here is derived from an EMBL/GenBank/DDBJ whole genome shotgun (WGS) entry which is preliminary data.</text>
</comment>
<comment type="subcellular location">
    <subcellularLocation>
        <location evidence="3 12">Cytoplasm</location>
    </subcellularLocation>
</comment>
<dbReference type="GO" id="GO:0002055">
    <property type="term" value="F:adenine binding"/>
    <property type="evidence" value="ECO:0007669"/>
    <property type="project" value="TreeGrafter"/>
</dbReference>
<evidence type="ECO:0000256" key="2">
    <source>
        <dbReference type="ARBA" id="ARBA00003968"/>
    </source>
</evidence>
<comment type="function">
    <text evidence="2 12">Catalyzes a salvage reaction resulting in the formation of AMP, that is energically less costly than de novo synthesis.</text>
</comment>
<evidence type="ECO:0000259" key="13">
    <source>
        <dbReference type="Pfam" id="PF00156"/>
    </source>
</evidence>
<comment type="pathway">
    <text evidence="4 12">Purine metabolism; AMP biosynthesis via salvage pathway; AMP from adenine: step 1/1.</text>
</comment>
<dbReference type="EMBL" id="PNIL01000006">
    <property type="protein sequence ID" value="PMP68795.1"/>
    <property type="molecule type" value="Genomic_DNA"/>
</dbReference>
<evidence type="ECO:0000256" key="7">
    <source>
        <dbReference type="ARBA" id="ARBA00011893"/>
    </source>
</evidence>
<dbReference type="InterPro" id="IPR050054">
    <property type="entry name" value="UPRTase/APRTase"/>
</dbReference>
<dbReference type="GO" id="GO:0006166">
    <property type="term" value="P:purine ribonucleoside salvage"/>
    <property type="evidence" value="ECO:0007669"/>
    <property type="project" value="UniProtKB-UniRule"/>
</dbReference>
<evidence type="ECO:0000256" key="11">
    <source>
        <dbReference type="ARBA" id="ARBA00022726"/>
    </source>
</evidence>
<evidence type="ECO:0000256" key="9">
    <source>
        <dbReference type="ARBA" id="ARBA00022676"/>
    </source>
</evidence>
<evidence type="ECO:0000313" key="14">
    <source>
        <dbReference type="EMBL" id="PMP68795.1"/>
    </source>
</evidence>
<dbReference type="EC" id="2.4.2.7" evidence="7 12"/>
<evidence type="ECO:0000256" key="3">
    <source>
        <dbReference type="ARBA" id="ARBA00004496"/>
    </source>
</evidence>
<dbReference type="UniPathway" id="UPA00588">
    <property type="reaction ID" value="UER00646"/>
</dbReference>
<organism evidence="14 15">
    <name type="scientific">Caldisericum exile</name>
    <dbReference type="NCBI Taxonomy" id="693075"/>
    <lineage>
        <taxon>Bacteria</taxon>
        <taxon>Pseudomonadati</taxon>
        <taxon>Caldisericota/Cryosericota group</taxon>
        <taxon>Caldisericota</taxon>
        <taxon>Caldisericia</taxon>
        <taxon>Caldisericales</taxon>
        <taxon>Caldisericaceae</taxon>
        <taxon>Caldisericum</taxon>
    </lineage>
</organism>
<feature type="domain" description="Phosphoribosyltransferase" evidence="13">
    <location>
        <begin position="39"/>
        <end position="165"/>
    </location>
</feature>
<dbReference type="GO" id="GO:0003999">
    <property type="term" value="F:adenine phosphoribosyltransferase activity"/>
    <property type="evidence" value="ECO:0007669"/>
    <property type="project" value="UniProtKB-UniRule"/>
</dbReference>
<dbReference type="NCBIfam" id="TIGR01090">
    <property type="entry name" value="apt"/>
    <property type="match status" value="1"/>
</dbReference>
<evidence type="ECO:0000256" key="8">
    <source>
        <dbReference type="ARBA" id="ARBA00022490"/>
    </source>
</evidence>
<dbReference type="NCBIfam" id="NF002636">
    <property type="entry name" value="PRK02304.1-5"/>
    <property type="match status" value="1"/>
</dbReference>
<dbReference type="GO" id="GO:0044209">
    <property type="term" value="P:AMP salvage"/>
    <property type="evidence" value="ECO:0007669"/>
    <property type="project" value="UniProtKB-UniRule"/>
</dbReference>
<dbReference type="RefSeq" id="WP_424587117.1">
    <property type="nucleotide sequence ID" value="NZ_JBNARP010000021.1"/>
</dbReference>
<dbReference type="GO" id="GO:0006168">
    <property type="term" value="P:adenine salvage"/>
    <property type="evidence" value="ECO:0007669"/>
    <property type="project" value="InterPro"/>
</dbReference>
<dbReference type="InterPro" id="IPR029057">
    <property type="entry name" value="PRTase-like"/>
</dbReference>
<dbReference type="Pfam" id="PF00156">
    <property type="entry name" value="Pribosyltran"/>
    <property type="match status" value="1"/>
</dbReference>
<dbReference type="CDD" id="cd06223">
    <property type="entry name" value="PRTases_typeI"/>
    <property type="match status" value="1"/>
</dbReference>
<evidence type="ECO:0000256" key="6">
    <source>
        <dbReference type="ARBA" id="ARBA00011738"/>
    </source>
</evidence>
<dbReference type="PANTHER" id="PTHR32315:SF3">
    <property type="entry name" value="ADENINE PHOSPHORIBOSYLTRANSFERASE"/>
    <property type="match status" value="1"/>
</dbReference>
<evidence type="ECO:0000256" key="5">
    <source>
        <dbReference type="ARBA" id="ARBA00008391"/>
    </source>
</evidence>